<proteinExistence type="predicted"/>
<keyword evidence="3" id="KW-0804">Transcription</keyword>
<dbReference type="Gene3D" id="1.10.357.10">
    <property type="entry name" value="Tetracycline Repressor, domain 2"/>
    <property type="match status" value="1"/>
</dbReference>
<dbReference type="PANTHER" id="PTHR47506">
    <property type="entry name" value="TRANSCRIPTIONAL REGULATORY PROTEIN"/>
    <property type="match status" value="1"/>
</dbReference>
<evidence type="ECO:0000259" key="5">
    <source>
        <dbReference type="PROSITE" id="PS50977"/>
    </source>
</evidence>
<dbReference type="SUPFAM" id="SSF48498">
    <property type="entry name" value="Tetracyclin repressor-like, C-terminal domain"/>
    <property type="match status" value="1"/>
</dbReference>
<dbReference type="AlphaFoldDB" id="A0A518BHN2"/>
<dbReference type="InterPro" id="IPR001647">
    <property type="entry name" value="HTH_TetR"/>
</dbReference>
<keyword evidence="7" id="KW-1185">Reference proteome</keyword>
<dbReference type="PRINTS" id="PR00455">
    <property type="entry name" value="HTHTETR"/>
</dbReference>
<evidence type="ECO:0000256" key="2">
    <source>
        <dbReference type="ARBA" id="ARBA00023125"/>
    </source>
</evidence>
<organism evidence="6 7">
    <name type="scientific">Engelhardtia mirabilis</name>
    <dbReference type="NCBI Taxonomy" id="2528011"/>
    <lineage>
        <taxon>Bacteria</taxon>
        <taxon>Pseudomonadati</taxon>
        <taxon>Planctomycetota</taxon>
        <taxon>Planctomycetia</taxon>
        <taxon>Planctomycetia incertae sedis</taxon>
        <taxon>Engelhardtia</taxon>
    </lineage>
</organism>
<dbReference type="PANTHER" id="PTHR47506:SF6">
    <property type="entry name" value="HTH-TYPE TRANSCRIPTIONAL REPRESSOR NEMR"/>
    <property type="match status" value="1"/>
</dbReference>
<dbReference type="SUPFAM" id="SSF46689">
    <property type="entry name" value="Homeodomain-like"/>
    <property type="match status" value="1"/>
</dbReference>
<feature type="domain" description="HTH tetR-type" evidence="5">
    <location>
        <begin position="17"/>
        <end position="77"/>
    </location>
</feature>
<reference evidence="6 7" key="1">
    <citation type="submission" date="2019-02" db="EMBL/GenBank/DDBJ databases">
        <title>Deep-cultivation of Planctomycetes and their phenomic and genomic characterization uncovers novel biology.</title>
        <authorList>
            <person name="Wiegand S."/>
            <person name="Jogler M."/>
            <person name="Boedeker C."/>
            <person name="Pinto D."/>
            <person name="Vollmers J."/>
            <person name="Rivas-Marin E."/>
            <person name="Kohn T."/>
            <person name="Peeters S.H."/>
            <person name="Heuer A."/>
            <person name="Rast P."/>
            <person name="Oberbeckmann S."/>
            <person name="Bunk B."/>
            <person name="Jeske O."/>
            <person name="Meyerdierks A."/>
            <person name="Storesund J.E."/>
            <person name="Kallscheuer N."/>
            <person name="Luecker S."/>
            <person name="Lage O.M."/>
            <person name="Pohl T."/>
            <person name="Merkel B.J."/>
            <person name="Hornburger P."/>
            <person name="Mueller R.-W."/>
            <person name="Bruemmer F."/>
            <person name="Labrenz M."/>
            <person name="Spormann A.M."/>
            <person name="Op den Camp H."/>
            <person name="Overmann J."/>
            <person name="Amann R."/>
            <person name="Jetten M.S.M."/>
            <person name="Mascher T."/>
            <person name="Medema M.H."/>
            <person name="Devos D.P."/>
            <person name="Kaster A.-K."/>
            <person name="Ovreas L."/>
            <person name="Rohde M."/>
            <person name="Galperin M.Y."/>
            <person name="Jogler C."/>
        </authorList>
    </citation>
    <scope>NUCLEOTIDE SEQUENCE [LARGE SCALE GENOMIC DNA]</scope>
    <source>
        <strain evidence="6 7">Pla133</strain>
    </source>
</reference>
<dbReference type="InterPro" id="IPR036271">
    <property type="entry name" value="Tet_transcr_reg_TetR-rel_C_sf"/>
</dbReference>
<dbReference type="InterPro" id="IPR009057">
    <property type="entry name" value="Homeodomain-like_sf"/>
</dbReference>
<dbReference type="InterPro" id="IPR011075">
    <property type="entry name" value="TetR_C"/>
</dbReference>
<dbReference type="Pfam" id="PF16925">
    <property type="entry name" value="TetR_C_13"/>
    <property type="match status" value="1"/>
</dbReference>
<dbReference type="RefSeq" id="WP_145064302.1">
    <property type="nucleotide sequence ID" value="NZ_CP036287.1"/>
</dbReference>
<dbReference type="PROSITE" id="PS50977">
    <property type="entry name" value="HTH_TETR_2"/>
    <property type="match status" value="1"/>
</dbReference>
<protein>
    <submittedName>
        <fullName evidence="6">Transcriptional regulator AcuR</fullName>
    </submittedName>
</protein>
<evidence type="ECO:0000256" key="1">
    <source>
        <dbReference type="ARBA" id="ARBA00023015"/>
    </source>
</evidence>
<name>A0A518BHN2_9BACT</name>
<dbReference type="GO" id="GO:0003677">
    <property type="term" value="F:DNA binding"/>
    <property type="evidence" value="ECO:0007669"/>
    <property type="project" value="UniProtKB-UniRule"/>
</dbReference>
<keyword evidence="2 4" id="KW-0238">DNA-binding</keyword>
<evidence type="ECO:0000256" key="3">
    <source>
        <dbReference type="ARBA" id="ARBA00023163"/>
    </source>
</evidence>
<dbReference type="EMBL" id="CP036287">
    <property type="protein sequence ID" value="QDU66464.1"/>
    <property type="molecule type" value="Genomic_DNA"/>
</dbReference>
<gene>
    <name evidence="6" type="primary">acuR</name>
    <name evidence="6" type="ORF">Pla133_15380</name>
</gene>
<sequence>MSRPKTPLDEGATSEAVGTQERILASAHDIVSAKGFNGSGLNEILQRAGVPKGSFYHYFASKEALGVALIERARDEHLEHMGPLLSDRGMTPLQRLRAVFDSGFEECRDSGTSCECLIAKLALETSNLSDSVHAAVKGAYQQWSTGLAGVLKEGQAAGEIAARHDADHLANVLVMLWIGATTRMQIERSLQPLEDFLDFVFGTLLPHSP</sequence>
<evidence type="ECO:0000313" key="6">
    <source>
        <dbReference type="EMBL" id="QDU66464.1"/>
    </source>
</evidence>
<dbReference type="Pfam" id="PF00440">
    <property type="entry name" value="TetR_N"/>
    <property type="match status" value="1"/>
</dbReference>
<dbReference type="KEGG" id="pbap:Pla133_15380"/>
<evidence type="ECO:0000256" key="4">
    <source>
        <dbReference type="PROSITE-ProRule" id="PRU00335"/>
    </source>
</evidence>
<evidence type="ECO:0000313" key="7">
    <source>
        <dbReference type="Proteomes" id="UP000316921"/>
    </source>
</evidence>
<feature type="DNA-binding region" description="H-T-H motif" evidence="4">
    <location>
        <begin position="40"/>
        <end position="59"/>
    </location>
</feature>
<accession>A0A518BHN2</accession>
<keyword evidence="1" id="KW-0805">Transcription regulation</keyword>
<dbReference type="Proteomes" id="UP000316921">
    <property type="component" value="Chromosome"/>
</dbReference>